<feature type="region of interest" description="Disordered" evidence="1">
    <location>
        <begin position="97"/>
        <end position="136"/>
    </location>
</feature>
<accession>A0A8D8F2I9</accession>
<reference evidence="2" key="1">
    <citation type="submission" date="2021-05" db="EMBL/GenBank/DDBJ databases">
        <authorList>
            <person name="Alioto T."/>
            <person name="Alioto T."/>
            <person name="Gomez Garrido J."/>
        </authorList>
    </citation>
    <scope>NUCLEOTIDE SEQUENCE</scope>
</reference>
<feature type="compositionally biased region" description="Basic and acidic residues" evidence="1">
    <location>
        <begin position="107"/>
        <end position="136"/>
    </location>
</feature>
<organism evidence="2">
    <name type="scientific">Culex pipiens</name>
    <name type="common">House mosquito</name>
    <dbReference type="NCBI Taxonomy" id="7175"/>
    <lineage>
        <taxon>Eukaryota</taxon>
        <taxon>Metazoa</taxon>
        <taxon>Ecdysozoa</taxon>
        <taxon>Arthropoda</taxon>
        <taxon>Hexapoda</taxon>
        <taxon>Insecta</taxon>
        <taxon>Pterygota</taxon>
        <taxon>Neoptera</taxon>
        <taxon>Endopterygota</taxon>
        <taxon>Diptera</taxon>
        <taxon>Nematocera</taxon>
        <taxon>Culicoidea</taxon>
        <taxon>Culicidae</taxon>
        <taxon>Culicinae</taxon>
        <taxon>Culicini</taxon>
        <taxon>Culex</taxon>
        <taxon>Culex</taxon>
    </lineage>
</organism>
<evidence type="ECO:0000313" key="2">
    <source>
        <dbReference type="EMBL" id="CAG6455250.1"/>
    </source>
</evidence>
<protein>
    <submittedName>
        <fullName evidence="2">(northern house mosquito) hypothetical protein</fullName>
    </submittedName>
</protein>
<sequence>MTVKNCHLFVSCVFKLSPLQYFSSLRFFFSLAEPIIAKTFPAIHQQSVQEAQCRSALRPRHCRQDHRLPRTWDFSGGRSDGADLRRLCRTRRRAARLPDARPALQQLRRERAGGQGRREHVPVLLEDSGRRRERGG</sequence>
<dbReference type="EMBL" id="HBUE01028061">
    <property type="protein sequence ID" value="CAG6455250.1"/>
    <property type="molecule type" value="Transcribed_RNA"/>
</dbReference>
<proteinExistence type="predicted"/>
<name>A0A8D8F2I9_CULPI</name>
<dbReference type="AlphaFoldDB" id="A0A8D8F2I9"/>
<evidence type="ECO:0000256" key="1">
    <source>
        <dbReference type="SAM" id="MobiDB-lite"/>
    </source>
</evidence>